<reference evidence="2" key="1">
    <citation type="submission" date="2014-11" db="EMBL/GenBank/DDBJ databases">
        <authorList>
            <person name="Amaro Gonzalez C."/>
        </authorList>
    </citation>
    <scope>NUCLEOTIDE SEQUENCE</scope>
</reference>
<dbReference type="AlphaFoldDB" id="A0A0E9TGW0"/>
<reference evidence="2" key="2">
    <citation type="journal article" date="2015" name="Fish Shellfish Immunol.">
        <title>Early steps in the European eel (Anguilla anguilla)-Vibrio vulnificus interaction in the gills: Role of the RtxA13 toxin.</title>
        <authorList>
            <person name="Callol A."/>
            <person name="Pajuelo D."/>
            <person name="Ebbesson L."/>
            <person name="Teles M."/>
            <person name="MacKenzie S."/>
            <person name="Amaro C."/>
        </authorList>
    </citation>
    <scope>NUCLEOTIDE SEQUENCE</scope>
</reference>
<organism evidence="2">
    <name type="scientific">Anguilla anguilla</name>
    <name type="common">European freshwater eel</name>
    <name type="synonym">Muraena anguilla</name>
    <dbReference type="NCBI Taxonomy" id="7936"/>
    <lineage>
        <taxon>Eukaryota</taxon>
        <taxon>Metazoa</taxon>
        <taxon>Chordata</taxon>
        <taxon>Craniata</taxon>
        <taxon>Vertebrata</taxon>
        <taxon>Euteleostomi</taxon>
        <taxon>Actinopterygii</taxon>
        <taxon>Neopterygii</taxon>
        <taxon>Teleostei</taxon>
        <taxon>Anguilliformes</taxon>
        <taxon>Anguillidae</taxon>
        <taxon>Anguilla</taxon>
    </lineage>
</organism>
<accession>A0A0E9TGW0</accession>
<dbReference type="EMBL" id="GBXM01055771">
    <property type="protein sequence ID" value="JAH52806.1"/>
    <property type="molecule type" value="Transcribed_RNA"/>
</dbReference>
<keyword evidence="1" id="KW-0472">Membrane</keyword>
<sequence>MIQVLLYISVINMFIFLLLILIYINLLLNKEHCKKMYKSLDK</sequence>
<keyword evidence="1" id="KW-0812">Transmembrane</keyword>
<name>A0A0E9TGW0_ANGAN</name>
<keyword evidence="1" id="KW-1133">Transmembrane helix</keyword>
<proteinExistence type="predicted"/>
<protein>
    <submittedName>
        <fullName evidence="2">Uncharacterized protein</fullName>
    </submittedName>
</protein>
<feature type="transmembrane region" description="Helical" evidence="1">
    <location>
        <begin position="6"/>
        <end position="28"/>
    </location>
</feature>
<evidence type="ECO:0000313" key="2">
    <source>
        <dbReference type="EMBL" id="JAH52806.1"/>
    </source>
</evidence>
<evidence type="ECO:0000256" key="1">
    <source>
        <dbReference type="SAM" id="Phobius"/>
    </source>
</evidence>